<reference evidence="2" key="1">
    <citation type="submission" date="2017-07" db="EMBL/GenBank/DDBJ databases">
        <title>Taro Niue Genome Assembly and Annotation.</title>
        <authorList>
            <person name="Atibalentja N."/>
            <person name="Keating K."/>
            <person name="Fields C.J."/>
        </authorList>
    </citation>
    <scope>NUCLEOTIDE SEQUENCE</scope>
    <source>
        <strain evidence="2">Niue_2</strain>
        <tissue evidence="2">Leaf</tissue>
    </source>
</reference>
<sequence>MGTEVMLPHDILSSRRLGGVPSTALLPRRRQTPTSSPGSSPNLRPSRRAEPRKRREGSPRPAKNSGGGNGGSSGGLEMGQVTILRRGESLDAKASGTIRGKARKEERRRGAGGAGVLSSVASGDLIVFGTGRIGPDPVAMPKQIRVAEAKTGAKAYGRAEKYAGSAFSTSPSPRALPLPRFSCRRAAECGGGAVDLSATRDLRRLLQLD</sequence>
<name>A0A843TWL0_COLES</name>
<accession>A0A843TWL0</accession>
<dbReference type="PANTHER" id="PTHR33670">
    <property type="entry name" value="SPLICING FACTOR, PROLINE- AND GLUTAMINE-RICH-LIKE"/>
    <property type="match status" value="1"/>
</dbReference>
<feature type="compositionally biased region" description="Gly residues" evidence="1">
    <location>
        <begin position="65"/>
        <end position="77"/>
    </location>
</feature>
<feature type="compositionally biased region" description="Polar residues" evidence="1">
    <location>
        <begin position="32"/>
        <end position="43"/>
    </location>
</feature>
<dbReference type="OrthoDB" id="770116at2759"/>
<dbReference type="Proteomes" id="UP000652761">
    <property type="component" value="Unassembled WGS sequence"/>
</dbReference>
<protein>
    <submittedName>
        <fullName evidence="2">Uncharacterized protein</fullName>
    </submittedName>
</protein>
<dbReference type="AlphaFoldDB" id="A0A843TWL0"/>
<dbReference type="InterPro" id="IPR028322">
    <property type="entry name" value="PNRC-like_rgn"/>
</dbReference>
<feature type="region of interest" description="Disordered" evidence="1">
    <location>
        <begin position="1"/>
        <end position="115"/>
    </location>
</feature>
<gene>
    <name evidence="2" type="ORF">Taro_006152</name>
</gene>
<proteinExistence type="predicted"/>
<evidence type="ECO:0000313" key="2">
    <source>
        <dbReference type="EMBL" id="MQL73803.1"/>
    </source>
</evidence>
<organism evidence="2 3">
    <name type="scientific">Colocasia esculenta</name>
    <name type="common">Wild taro</name>
    <name type="synonym">Arum esculentum</name>
    <dbReference type="NCBI Taxonomy" id="4460"/>
    <lineage>
        <taxon>Eukaryota</taxon>
        <taxon>Viridiplantae</taxon>
        <taxon>Streptophyta</taxon>
        <taxon>Embryophyta</taxon>
        <taxon>Tracheophyta</taxon>
        <taxon>Spermatophyta</taxon>
        <taxon>Magnoliopsida</taxon>
        <taxon>Liliopsida</taxon>
        <taxon>Araceae</taxon>
        <taxon>Aroideae</taxon>
        <taxon>Colocasieae</taxon>
        <taxon>Colocasia</taxon>
    </lineage>
</organism>
<dbReference type="GO" id="GO:0016071">
    <property type="term" value="P:mRNA metabolic process"/>
    <property type="evidence" value="ECO:0007669"/>
    <property type="project" value="UniProtKB-ARBA"/>
</dbReference>
<dbReference type="EMBL" id="NMUH01000180">
    <property type="protein sequence ID" value="MQL73803.1"/>
    <property type="molecule type" value="Genomic_DNA"/>
</dbReference>
<evidence type="ECO:0000313" key="3">
    <source>
        <dbReference type="Proteomes" id="UP000652761"/>
    </source>
</evidence>
<evidence type="ECO:0000256" key="1">
    <source>
        <dbReference type="SAM" id="MobiDB-lite"/>
    </source>
</evidence>
<keyword evidence="3" id="KW-1185">Reference proteome</keyword>
<dbReference type="Pfam" id="PF15365">
    <property type="entry name" value="PNRC"/>
    <property type="match status" value="1"/>
</dbReference>
<dbReference type="PANTHER" id="PTHR33670:SF1">
    <property type="entry name" value="OS09G0416300 PROTEIN"/>
    <property type="match status" value="1"/>
</dbReference>
<comment type="caution">
    <text evidence="2">The sequence shown here is derived from an EMBL/GenBank/DDBJ whole genome shotgun (WGS) entry which is preliminary data.</text>
</comment>